<dbReference type="PROSITE" id="PS51077">
    <property type="entry name" value="HTH_ICLR"/>
    <property type="match status" value="1"/>
</dbReference>
<gene>
    <name evidence="6" type="ORF">CEV31_0379</name>
</gene>
<dbReference type="PANTHER" id="PTHR30136:SF35">
    <property type="entry name" value="HTH-TYPE TRANSCRIPTIONAL REGULATOR RV1719"/>
    <property type="match status" value="1"/>
</dbReference>
<dbReference type="Proteomes" id="UP000215590">
    <property type="component" value="Unassembled WGS sequence"/>
</dbReference>
<keyword evidence="7" id="KW-1185">Reference proteome</keyword>
<dbReference type="SUPFAM" id="SSF55781">
    <property type="entry name" value="GAF domain-like"/>
    <property type="match status" value="1"/>
</dbReference>
<dbReference type="Pfam" id="PF01614">
    <property type="entry name" value="IclR_C"/>
    <property type="match status" value="1"/>
</dbReference>
<dbReference type="PROSITE" id="PS51078">
    <property type="entry name" value="ICLR_ED"/>
    <property type="match status" value="1"/>
</dbReference>
<dbReference type="InterPro" id="IPR005471">
    <property type="entry name" value="Tscrpt_reg_IclR_N"/>
</dbReference>
<evidence type="ECO:0000313" key="6">
    <source>
        <dbReference type="EMBL" id="OYR22022.1"/>
    </source>
</evidence>
<feature type="domain" description="IclR-ED" evidence="5">
    <location>
        <begin position="77"/>
        <end position="257"/>
    </location>
</feature>
<dbReference type="GO" id="GO:0003700">
    <property type="term" value="F:DNA-binding transcription factor activity"/>
    <property type="evidence" value="ECO:0007669"/>
    <property type="project" value="TreeGrafter"/>
</dbReference>
<evidence type="ECO:0000256" key="2">
    <source>
        <dbReference type="ARBA" id="ARBA00023125"/>
    </source>
</evidence>
<dbReference type="GO" id="GO:0003677">
    <property type="term" value="F:DNA binding"/>
    <property type="evidence" value="ECO:0007669"/>
    <property type="project" value="UniProtKB-KW"/>
</dbReference>
<comment type="caution">
    <text evidence="6">The sequence shown here is derived from an EMBL/GenBank/DDBJ whole genome shotgun (WGS) entry which is preliminary data.</text>
</comment>
<dbReference type="PANTHER" id="PTHR30136">
    <property type="entry name" value="HELIX-TURN-HELIX TRANSCRIPTIONAL REGULATOR, ICLR FAMILY"/>
    <property type="match status" value="1"/>
</dbReference>
<name>A0A256G4K5_9HYPH</name>
<reference evidence="6 7" key="1">
    <citation type="submission" date="2017-07" db="EMBL/GenBank/DDBJ databases">
        <title>Phylogenetic study on the rhizospheric bacterium Ochrobactrum sp. A44.</title>
        <authorList>
            <person name="Krzyzanowska D.M."/>
            <person name="Ossowicki A."/>
            <person name="Rajewska M."/>
            <person name="Maciag T."/>
            <person name="Kaczynski Z."/>
            <person name="Czerwicka M."/>
            <person name="Jafra S."/>
        </authorList>
    </citation>
    <scope>NUCLEOTIDE SEQUENCE [LARGE SCALE GENOMIC DNA]</scope>
    <source>
        <strain evidence="6 7">DSM 7216</strain>
    </source>
</reference>
<dbReference type="OrthoDB" id="9807558at2"/>
<evidence type="ECO:0000259" key="5">
    <source>
        <dbReference type="PROSITE" id="PS51078"/>
    </source>
</evidence>
<dbReference type="AlphaFoldDB" id="A0A256G4K5"/>
<dbReference type="Gene3D" id="3.30.450.40">
    <property type="match status" value="1"/>
</dbReference>
<keyword evidence="3" id="KW-0804">Transcription</keyword>
<dbReference type="EMBL" id="NNRJ01000009">
    <property type="protein sequence ID" value="OYR22022.1"/>
    <property type="molecule type" value="Genomic_DNA"/>
</dbReference>
<protein>
    <submittedName>
        <fullName evidence="6">Bacterial transcriptional regulator family protein</fullName>
    </submittedName>
</protein>
<dbReference type="InterPro" id="IPR050707">
    <property type="entry name" value="HTH_MetabolicPath_Reg"/>
</dbReference>
<dbReference type="InterPro" id="IPR014757">
    <property type="entry name" value="Tscrpt_reg_IclR_C"/>
</dbReference>
<evidence type="ECO:0000256" key="3">
    <source>
        <dbReference type="ARBA" id="ARBA00023163"/>
    </source>
</evidence>
<organism evidence="6 7">
    <name type="scientific">Brucella thiophenivorans</name>
    <dbReference type="NCBI Taxonomy" id="571255"/>
    <lineage>
        <taxon>Bacteria</taxon>
        <taxon>Pseudomonadati</taxon>
        <taxon>Pseudomonadota</taxon>
        <taxon>Alphaproteobacteria</taxon>
        <taxon>Hyphomicrobiales</taxon>
        <taxon>Brucellaceae</taxon>
        <taxon>Brucella/Ochrobactrum group</taxon>
        <taxon>Brucella</taxon>
    </lineage>
</organism>
<proteinExistence type="predicted"/>
<keyword evidence="2" id="KW-0238">DNA-binding</keyword>
<dbReference type="InterPro" id="IPR029016">
    <property type="entry name" value="GAF-like_dom_sf"/>
</dbReference>
<dbReference type="GO" id="GO:0045892">
    <property type="term" value="P:negative regulation of DNA-templated transcription"/>
    <property type="evidence" value="ECO:0007669"/>
    <property type="project" value="TreeGrafter"/>
</dbReference>
<sequence>MIQNPKTSPTGGTQLLDRAVQLLDLVADGGNEGLTLKKLTELSGLNNATCHRILNTLVGHKLLARDDKKRCYRLGARMSIYGARAARGPGLISRCEIALTRLRRRTGDTVHLMARFNHDSVCLDRRDGECVVPTLTGMIGGSVPLGVGPGSIAMLSYLDQDEQDFIIRANVERYSNYRGLSVDRIHELIGQTRERGYAVDDEELIKGIVGVAVPIFTDGVTAGASIGFTILGAKLAPNSLSEYARLLKDEVTAILDQ</sequence>
<accession>A0A256G4K5</accession>
<dbReference type="InterPro" id="IPR036390">
    <property type="entry name" value="WH_DNA-bd_sf"/>
</dbReference>
<dbReference type="Gene3D" id="1.10.10.10">
    <property type="entry name" value="Winged helix-like DNA-binding domain superfamily/Winged helix DNA-binding domain"/>
    <property type="match status" value="1"/>
</dbReference>
<evidence type="ECO:0000259" key="4">
    <source>
        <dbReference type="PROSITE" id="PS51077"/>
    </source>
</evidence>
<evidence type="ECO:0000313" key="7">
    <source>
        <dbReference type="Proteomes" id="UP000215590"/>
    </source>
</evidence>
<keyword evidence="1" id="KW-0805">Transcription regulation</keyword>
<evidence type="ECO:0000256" key="1">
    <source>
        <dbReference type="ARBA" id="ARBA00023015"/>
    </source>
</evidence>
<dbReference type="SMART" id="SM00346">
    <property type="entry name" value="HTH_ICLR"/>
    <property type="match status" value="1"/>
</dbReference>
<dbReference type="SUPFAM" id="SSF46785">
    <property type="entry name" value="Winged helix' DNA-binding domain"/>
    <property type="match status" value="1"/>
</dbReference>
<dbReference type="Pfam" id="PF09339">
    <property type="entry name" value="HTH_IclR"/>
    <property type="match status" value="1"/>
</dbReference>
<dbReference type="RefSeq" id="WP_094505190.1">
    <property type="nucleotide sequence ID" value="NZ_JBHEEK010000009.1"/>
</dbReference>
<dbReference type="InterPro" id="IPR036388">
    <property type="entry name" value="WH-like_DNA-bd_sf"/>
</dbReference>
<feature type="domain" description="HTH iclR-type" evidence="4">
    <location>
        <begin position="13"/>
        <end position="76"/>
    </location>
</feature>